<dbReference type="RefSeq" id="WP_029941519.1">
    <property type="nucleotide sequence ID" value="NZ_BSOO01000002.1"/>
</dbReference>
<sequence>MSVTTDHSSTLQQAGQLIRAGRLAEAAALGEAALGGGSDPVLHAMVGTIALKIGQHDRAVAHLDRAHQAKPGDQTIRLNLVEALAALGQAERAWSLLPPATNAADDPALAWRAYLAQETGRFDQAVPLYREIVRRDPNDWSSWNNLGNSLNALGQDAEAAEALRRAVALVPDAAPIRLNLANVLIDLGEGEPARQELLELTRRHPDDAKAWGTLSTLYKRAGHEDDSFDALAKAAELAPDDANILTDFGQAAAFRNRFELAEQCFERALALEPSLSGAYLGLGNLFERTNREKDLPALLDRAERHGASPESLHFLRALKLKRETRFEEALAEVDQSMDAVVLPRRRQVRGQILDRLGRADEAWDEFSEMNRLWEEDPIDPLQRARTYVEQVRGHMDALSPEWIASWQHPAPRPERRTPVFLVGFPRSGTTLLDTMLMGHPDARVLEEEPFVVQVEQELGGFDAFPTLTTERLAEAQASYFAKVATLVDLAGDPLVVDKQPLNLNRVPTIKRLFPDAKFILALRHPLDVLLSCYVTNFRPNMGMANFLRLDDAANLYDLTFTYWEKARALFGLDVHTIVYERMVEDPAGQLKPLVEWMGLHWRDELLDHQKTASSRGHISTASYAQVVEPIYTRSKGRWQRYAKHLEPIIPTVRPWIDKFGYDL</sequence>
<dbReference type="PROSITE" id="PS50005">
    <property type="entry name" value="TPR"/>
    <property type="match status" value="3"/>
</dbReference>
<evidence type="ECO:0000313" key="4">
    <source>
        <dbReference type="EMBL" id="GLR46495.1"/>
    </source>
</evidence>
<dbReference type="InterPro" id="IPR019734">
    <property type="entry name" value="TPR_rpt"/>
</dbReference>
<reference evidence="5" key="1">
    <citation type="journal article" date="2019" name="Int. J. Syst. Evol. Microbiol.">
        <title>The Global Catalogue of Microorganisms (GCM) 10K type strain sequencing project: providing services to taxonomists for standard genome sequencing and annotation.</title>
        <authorList>
            <consortium name="The Broad Institute Genomics Platform"/>
            <consortium name="The Broad Institute Genome Sequencing Center for Infectious Disease"/>
            <person name="Wu L."/>
            <person name="Ma J."/>
        </authorList>
    </citation>
    <scope>NUCLEOTIDE SEQUENCE [LARGE SCALE GENOMIC DNA]</scope>
    <source>
        <strain evidence="5">NBRC 102146</strain>
    </source>
</reference>
<keyword evidence="5" id="KW-1185">Reference proteome</keyword>
<dbReference type="InterPro" id="IPR011990">
    <property type="entry name" value="TPR-like_helical_dom_sf"/>
</dbReference>
<evidence type="ECO:0000313" key="5">
    <source>
        <dbReference type="Proteomes" id="UP001156703"/>
    </source>
</evidence>
<comment type="caution">
    <text evidence="4">The sequence shown here is derived from an EMBL/GenBank/DDBJ whole genome shotgun (WGS) entry which is preliminary data.</text>
</comment>
<evidence type="ECO:0000256" key="2">
    <source>
        <dbReference type="ARBA" id="ARBA00022803"/>
    </source>
</evidence>
<protein>
    <submittedName>
        <fullName evidence="4">Sulfotransferase</fullName>
    </submittedName>
</protein>
<dbReference type="EMBL" id="BSOO01000002">
    <property type="protein sequence ID" value="GLR46495.1"/>
    <property type="molecule type" value="Genomic_DNA"/>
</dbReference>
<dbReference type="Proteomes" id="UP001156703">
    <property type="component" value="Unassembled WGS sequence"/>
</dbReference>
<dbReference type="PANTHER" id="PTHR44227">
    <property type="match status" value="1"/>
</dbReference>
<dbReference type="InterPro" id="IPR052346">
    <property type="entry name" value="O-mannosyl-transferase_TMTC"/>
</dbReference>
<organism evidence="4 5">
    <name type="scientific">Sphingomonas astaxanthinifaciens DSM 22298</name>
    <dbReference type="NCBI Taxonomy" id="1123267"/>
    <lineage>
        <taxon>Bacteria</taxon>
        <taxon>Pseudomonadati</taxon>
        <taxon>Pseudomonadota</taxon>
        <taxon>Alphaproteobacteria</taxon>
        <taxon>Sphingomonadales</taxon>
        <taxon>Sphingomonadaceae</taxon>
        <taxon>Sphingomonas</taxon>
    </lineage>
</organism>
<dbReference type="SMART" id="SM00028">
    <property type="entry name" value="TPR"/>
    <property type="match status" value="6"/>
</dbReference>
<evidence type="ECO:0000256" key="3">
    <source>
        <dbReference type="PROSITE-ProRule" id="PRU00339"/>
    </source>
</evidence>
<feature type="repeat" description="TPR" evidence="3">
    <location>
        <begin position="208"/>
        <end position="241"/>
    </location>
</feature>
<dbReference type="PANTHER" id="PTHR44227:SF3">
    <property type="entry name" value="PROTEIN O-MANNOSYL-TRANSFERASE TMTC4"/>
    <property type="match status" value="1"/>
</dbReference>
<proteinExistence type="predicted"/>
<evidence type="ECO:0000256" key="1">
    <source>
        <dbReference type="ARBA" id="ARBA00022737"/>
    </source>
</evidence>
<dbReference type="SUPFAM" id="SSF52540">
    <property type="entry name" value="P-loop containing nucleoside triphosphate hydrolases"/>
    <property type="match status" value="1"/>
</dbReference>
<dbReference type="Gene3D" id="3.40.50.300">
    <property type="entry name" value="P-loop containing nucleotide triphosphate hydrolases"/>
    <property type="match status" value="1"/>
</dbReference>
<dbReference type="Pfam" id="PF14559">
    <property type="entry name" value="TPR_19"/>
    <property type="match status" value="1"/>
</dbReference>
<gene>
    <name evidence="4" type="ORF">GCM10007925_02060</name>
</gene>
<dbReference type="Pfam" id="PF13432">
    <property type="entry name" value="TPR_16"/>
    <property type="match status" value="3"/>
</dbReference>
<keyword evidence="1" id="KW-0677">Repeat</keyword>
<name>A0ABQ5Z150_9SPHN</name>
<keyword evidence="2 3" id="KW-0802">TPR repeat</keyword>
<dbReference type="InterPro" id="IPR027417">
    <property type="entry name" value="P-loop_NTPase"/>
</dbReference>
<dbReference type="Gene3D" id="1.25.40.10">
    <property type="entry name" value="Tetratricopeptide repeat domain"/>
    <property type="match status" value="3"/>
</dbReference>
<dbReference type="Pfam" id="PF13469">
    <property type="entry name" value="Sulfotransfer_3"/>
    <property type="match status" value="1"/>
</dbReference>
<dbReference type="SUPFAM" id="SSF48452">
    <property type="entry name" value="TPR-like"/>
    <property type="match status" value="1"/>
</dbReference>
<feature type="repeat" description="TPR" evidence="3">
    <location>
        <begin position="140"/>
        <end position="173"/>
    </location>
</feature>
<feature type="repeat" description="TPR" evidence="3">
    <location>
        <begin position="242"/>
        <end position="275"/>
    </location>
</feature>
<accession>A0ABQ5Z150</accession>